<evidence type="ECO:0000256" key="9">
    <source>
        <dbReference type="SAM" id="MobiDB-lite"/>
    </source>
</evidence>
<keyword evidence="7 8" id="KW-0472">Membrane</keyword>
<feature type="domain" description="GB1/RHD3-type G" evidence="11">
    <location>
        <begin position="57"/>
        <end position="286"/>
    </location>
</feature>
<dbReference type="GO" id="GO:0005789">
    <property type="term" value="C:endoplasmic reticulum membrane"/>
    <property type="evidence" value="ECO:0007669"/>
    <property type="project" value="UniProtKB-SubCell"/>
</dbReference>
<evidence type="ECO:0000256" key="10">
    <source>
        <dbReference type="SAM" id="Phobius"/>
    </source>
</evidence>
<evidence type="ECO:0000256" key="3">
    <source>
        <dbReference type="ARBA" id="ARBA00022801"/>
    </source>
</evidence>
<dbReference type="FunFam" id="3.40.50.300:FF:000727">
    <property type="entry name" value="Protein SEY1 homolog"/>
    <property type="match status" value="1"/>
</dbReference>
<evidence type="ECO:0000313" key="12">
    <source>
        <dbReference type="EMBL" id="EMG50023.1"/>
    </source>
</evidence>
<keyword evidence="1 8" id="KW-0812">Transmembrane</keyword>
<dbReference type="GO" id="GO:0005525">
    <property type="term" value="F:GTP binding"/>
    <property type="evidence" value="ECO:0007669"/>
    <property type="project" value="UniProtKB-UniRule"/>
</dbReference>
<dbReference type="STRING" id="1245528.M3JCX1"/>
<evidence type="ECO:0000256" key="7">
    <source>
        <dbReference type="ARBA" id="ARBA00023136"/>
    </source>
</evidence>
<comment type="caution">
    <text evidence="12">The sequence shown here is derived from an EMBL/GenBank/DDBJ whole genome shotgun (WGS) entry which is preliminary data.</text>
</comment>
<evidence type="ECO:0000256" key="5">
    <source>
        <dbReference type="ARBA" id="ARBA00022989"/>
    </source>
</evidence>
<dbReference type="Proteomes" id="UP000011777">
    <property type="component" value="Unassembled WGS sequence"/>
</dbReference>
<evidence type="ECO:0000256" key="4">
    <source>
        <dbReference type="ARBA" id="ARBA00022824"/>
    </source>
</evidence>
<dbReference type="AlphaFoldDB" id="M3JCX1"/>
<dbReference type="PANTHER" id="PTHR45923:SF2">
    <property type="entry name" value="PROTEIN SEY1"/>
    <property type="match status" value="1"/>
</dbReference>
<feature type="compositionally biased region" description="Low complexity" evidence="9">
    <location>
        <begin position="1"/>
        <end position="18"/>
    </location>
</feature>
<feature type="region of interest" description="Disordered" evidence="9">
    <location>
        <begin position="782"/>
        <end position="815"/>
    </location>
</feature>
<dbReference type="PANTHER" id="PTHR45923">
    <property type="entry name" value="PROTEIN SEY1"/>
    <property type="match status" value="1"/>
</dbReference>
<reference evidence="12 13" key="1">
    <citation type="submission" date="2013-02" db="EMBL/GenBank/DDBJ databases">
        <title>Genome sequence of Candida maltosa Xu316, a potential industrial strain for xylitol and ethanol production.</title>
        <authorList>
            <person name="Yu J."/>
            <person name="Wang Q."/>
            <person name="Geng X."/>
            <person name="Bao W."/>
            <person name="He P."/>
            <person name="Cai J."/>
        </authorList>
    </citation>
    <scope>NUCLEOTIDE SEQUENCE [LARGE SCALE GENOMIC DNA]</scope>
    <source>
        <strain evidence="13">Xu316</strain>
    </source>
</reference>
<dbReference type="Gene3D" id="3.40.50.300">
    <property type="entry name" value="P-loop containing nucleotide triphosphate hydrolases"/>
    <property type="match status" value="1"/>
</dbReference>
<feature type="transmembrane region" description="Helical" evidence="10">
    <location>
        <begin position="727"/>
        <end position="745"/>
    </location>
</feature>
<dbReference type="CDD" id="cd01851">
    <property type="entry name" value="GBP"/>
    <property type="match status" value="1"/>
</dbReference>
<dbReference type="Pfam" id="PF20428">
    <property type="entry name" value="Sey1_3HB"/>
    <property type="match status" value="1"/>
</dbReference>
<dbReference type="InterPro" id="IPR046758">
    <property type="entry name" value="Sey1/RHD3-like_3HB"/>
</dbReference>
<feature type="topological domain" description="Cytoplasmic" evidence="8">
    <location>
        <begin position="746"/>
        <end position="815"/>
    </location>
</feature>
<evidence type="ECO:0000256" key="2">
    <source>
        <dbReference type="ARBA" id="ARBA00022741"/>
    </source>
</evidence>
<dbReference type="InterPro" id="IPR030386">
    <property type="entry name" value="G_GB1_RHD3_dom"/>
</dbReference>
<dbReference type="GO" id="GO:0003924">
    <property type="term" value="F:GTPase activity"/>
    <property type="evidence" value="ECO:0007669"/>
    <property type="project" value="UniProtKB-UniRule"/>
</dbReference>
<dbReference type="eggNOG" id="KOG2203">
    <property type="taxonomic scope" value="Eukaryota"/>
</dbReference>
<dbReference type="InterPro" id="IPR008803">
    <property type="entry name" value="RHD3/Sey1"/>
</dbReference>
<feature type="topological domain" description="Lumenal" evidence="8">
    <location>
        <begin position="722"/>
        <end position="724"/>
    </location>
</feature>
<feature type="transmembrane region" description="Helical" evidence="10">
    <location>
        <begin position="701"/>
        <end position="721"/>
    </location>
</feature>
<keyword evidence="6 8" id="KW-0342">GTP-binding</keyword>
<dbReference type="SUPFAM" id="SSF52540">
    <property type="entry name" value="P-loop containing nucleoside triphosphate hydrolases"/>
    <property type="match status" value="1"/>
</dbReference>
<comment type="subcellular location">
    <subcellularLocation>
        <location evidence="8">Endoplasmic reticulum membrane</location>
        <topology evidence="8">Multi-pass membrane protein</topology>
    </subcellularLocation>
    <text evidence="8">Enriched in the cortical ER. Concentrated in punctae along the ER tubules.</text>
</comment>
<keyword evidence="2 8" id="KW-0547">Nucleotide-binding</keyword>
<keyword evidence="5 8" id="KW-1133">Transmembrane helix</keyword>
<gene>
    <name evidence="8" type="primary">SEY1</name>
    <name evidence="12" type="ORF">G210_4986</name>
</gene>
<evidence type="ECO:0000256" key="6">
    <source>
        <dbReference type="ARBA" id="ARBA00023134"/>
    </source>
</evidence>
<keyword evidence="13" id="KW-1185">Reference proteome</keyword>
<keyword evidence="3 8" id="KW-0378">Hydrolase</keyword>
<evidence type="ECO:0000256" key="1">
    <source>
        <dbReference type="ARBA" id="ARBA00022692"/>
    </source>
</evidence>
<dbReference type="OMA" id="PIIKMTE"/>
<name>M3JCX1_CANMX</name>
<dbReference type="GO" id="GO:0016320">
    <property type="term" value="P:endoplasmic reticulum membrane fusion"/>
    <property type="evidence" value="ECO:0007669"/>
    <property type="project" value="TreeGrafter"/>
</dbReference>
<dbReference type="EMBL" id="AOGT01000413">
    <property type="protein sequence ID" value="EMG50023.1"/>
    <property type="molecule type" value="Genomic_DNA"/>
</dbReference>
<feature type="region of interest" description="Disordered" evidence="9">
    <location>
        <begin position="1"/>
        <end position="21"/>
    </location>
</feature>
<dbReference type="HOGENOM" id="CLU_011270_0_0_1"/>
<feature type="binding site" evidence="8">
    <location>
        <begin position="67"/>
        <end position="74"/>
    </location>
    <ligand>
        <name>GTP</name>
        <dbReference type="ChEBI" id="CHEBI:37565"/>
    </ligand>
</feature>
<comment type="similarity">
    <text evidence="8">Belongs to the TRAFAC class dynamin-like GTPase superfamily. GB1/RHD3 GTPase family. RHD3 subfamily.</text>
</comment>
<feature type="compositionally biased region" description="Acidic residues" evidence="9">
    <location>
        <begin position="798"/>
        <end position="815"/>
    </location>
</feature>
<evidence type="ECO:0000259" key="11">
    <source>
        <dbReference type="PROSITE" id="PS51715"/>
    </source>
</evidence>
<organism evidence="12 13">
    <name type="scientific">Candida maltosa (strain Xu316)</name>
    <name type="common">Yeast</name>
    <dbReference type="NCBI Taxonomy" id="1245528"/>
    <lineage>
        <taxon>Eukaryota</taxon>
        <taxon>Fungi</taxon>
        <taxon>Dikarya</taxon>
        <taxon>Ascomycota</taxon>
        <taxon>Saccharomycotina</taxon>
        <taxon>Pichiomycetes</taxon>
        <taxon>Debaryomycetaceae</taxon>
        <taxon>Candida/Lodderomyces clade</taxon>
        <taxon>Candida</taxon>
    </lineage>
</organism>
<accession>M3JCX1</accession>
<dbReference type="Pfam" id="PF05879">
    <property type="entry name" value="RHD3_GTPase"/>
    <property type="match status" value="1"/>
</dbReference>
<feature type="topological domain" description="Cytoplasmic" evidence="8">
    <location>
        <begin position="1"/>
        <end position="700"/>
    </location>
</feature>
<proteinExistence type="inferred from homology"/>
<evidence type="ECO:0000313" key="13">
    <source>
        <dbReference type="Proteomes" id="UP000011777"/>
    </source>
</evidence>
<dbReference type="OrthoDB" id="1597724at2759"/>
<evidence type="ECO:0000256" key="8">
    <source>
        <dbReference type="HAMAP-Rule" id="MF_03109"/>
    </source>
</evidence>
<keyword evidence="4 8" id="KW-0256">Endoplasmic reticulum</keyword>
<dbReference type="HAMAP" id="MF_03109">
    <property type="entry name" value="Sey1"/>
    <property type="match status" value="1"/>
</dbReference>
<dbReference type="PROSITE" id="PS51715">
    <property type="entry name" value="G_GB1_RHD3"/>
    <property type="match status" value="1"/>
</dbReference>
<sequence>MSSELSEGELSNSTSSSSFVPVDQHQIQDAIQIVNEEKRFNEQILDYINRTSPADVGNNYHIISVFGSQSTGKSTLLNKLFNTNFDVMDESNRQQTTKGIWLAYSPVVSTTSGHTSSKSNILVMDVEGTDGRERGEDQDFERKAALFALSTSEILILNIWETQIGLYQGANMGLLKTVFEVNLSLFGKAKVEKHDDHKVLLLIVIRDHIGVTPVERLAETITQDLVSMWNKLSKPAELEKLSFDDFFDVNFHALNHKVLQPKEFAEGINKLGDRLVVNDELFKPEYHHNVPIDGWTMYAEQLWNEISSNKDLDLPTQQILVAQFKCDEIVDHVFEEFLQKFQQLFGGELKTEPDFEELGALFVDLRNDTLENYDSSASRYNQSVYEQKRIKLKGLVTDKFKEVFDVYGKQLTSSLLKNFHSDIVALKGKHFITSVQALSTKLIAQVVTSLGLISLQGDISSNEITVDLKKDIDDLVAKQQTIELNSAVSKAIKKLSSSLSKSIQSELGDPNEETWDKILHQFKKLSSDFVEKFDFKNFNLTETETEQAIEKYKFRSWTTFYNLIHKLISKDNLLSLLQNRFDDKFRYDENGLPKLYKNETELEKTFNLSKSYALKALPILAVAKLSDDSEIVPDYDIFDVKLKEKFLGVYDEDSDDEEDEHCFGQVVTEQEKSDILVQFRKGIDLKYVETRRGIISHTQVIPAYIYVIILVLGWNEFMMIIRNPLSFSLLLILSATLLVLYKLNLLKPAMMVARKTFDETVSMAKEKLREVLIDDHETQGRNLKKISGNSSNRKSAGDDNENEEVYTENIELDDM</sequence>
<dbReference type="InterPro" id="IPR027417">
    <property type="entry name" value="P-loop_NTPase"/>
</dbReference>
<protein>
    <submittedName>
        <fullName evidence="12">Protein SEY1</fullName>
    </submittedName>
</protein>